<dbReference type="CDD" id="cd02230">
    <property type="entry name" value="cupin_HP0902-like"/>
    <property type="match status" value="1"/>
</dbReference>
<dbReference type="InterPro" id="IPR011051">
    <property type="entry name" value="RmlC_Cupin_sf"/>
</dbReference>
<dbReference type="AlphaFoldDB" id="X0RGW1"/>
<accession>X0RGW1</accession>
<organism evidence="1">
    <name type="scientific">marine sediment metagenome</name>
    <dbReference type="NCBI Taxonomy" id="412755"/>
    <lineage>
        <taxon>unclassified sequences</taxon>
        <taxon>metagenomes</taxon>
        <taxon>ecological metagenomes</taxon>
    </lineage>
</organism>
<protein>
    <recommendedName>
        <fullName evidence="2">Cupin 2 conserved barrel domain-containing protein</fullName>
    </recommendedName>
</protein>
<sequence length="72" mass="7624">MVNQESGHGPHDLGRSVTYQADAVVSRTVLKSEAGSVTLFAFDKGQELSEHTAPYDALVHVLEGTVEIAISG</sequence>
<comment type="caution">
    <text evidence="1">The sequence shown here is derived from an EMBL/GenBank/DDBJ whole genome shotgun (WGS) entry which is preliminary data.</text>
</comment>
<dbReference type="PANTHER" id="PTHR37694:SF1">
    <property type="entry name" value="SLR8022 PROTEIN"/>
    <property type="match status" value="1"/>
</dbReference>
<dbReference type="InterPro" id="IPR014710">
    <property type="entry name" value="RmlC-like_jellyroll"/>
</dbReference>
<proteinExistence type="predicted"/>
<evidence type="ECO:0008006" key="2">
    <source>
        <dbReference type="Google" id="ProtNLM"/>
    </source>
</evidence>
<dbReference type="PANTHER" id="PTHR37694">
    <property type="entry name" value="SLR8022 PROTEIN"/>
    <property type="match status" value="1"/>
</dbReference>
<dbReference type="EMBL" id="BARS01006366">
    <property type="protein sequence ID" value="GAF68104.1"/>
    <property type="molecule type" value="Genomic_DNA"/>
</dbReference>
<evidence type="ECO:0000313" key="1">
    <source>
        <dbReference type="EMBL" id="GAF68104.1"/>
    </source>
</evidence>
<dbReference type="Gene3D" id="2.60.120.10">
    <property type="entry name" value="Jelly Rolls"/>
    <property type="match status" value="1"/>
</dbReference>
<reference evidence="1" key="1">
    <citation type="journal article" date="2014" name="Front. Microbiol.">
        <title>High frequency of phylogenetically diverse reductive dehalogenase-homologous genes in deep subseafloor sedimentary metagenomes.</title>
        <authorList>
            <person name="Kawai M."/>
            <person name="Futagami T."/>
            <person name="Toyoda A."/>
            <person name="Takaki Y."/>
            <person name="Nishi S."/>
            <person name="Hori S."/>
            <person name="Arai W."/>
            <person name="Tsubouchi T."/>
            <person name="Morono Y."/>
            <person name="Uchiyama I."/>
            <person name="Ito T."/>
            <person name="Fujiyama A."/>
            <person name="Inagaki F."/>
            <person name="Takami H."/>
        </authorList>
    </citation>
    <scope>NUCLEOTIDE SEQUENCE</scope>
    <source>
        <strain evidence="1">Expedition CK06-06</strain>
    </source>
</reference>
<feature type="non-terminal residue" evidence="1">
    <location>
        <position position="72"/>
    </location>
</feature>
<gene>
    <name evidence="1" type="ORF">S01H1_12405</name>
</gene>
<name>X0RGW1_9ZZZZ</name>
<dbReference type="SUPFAM" id="SSF51182">
    <property type="entry name" value="RmlC-like cupins"/>
    <property type="match status" value="1"/>
</dbReference>